<keyword evidence="4" id="KW-0410">Iron transport</keyword>
<keyword evidence="7" id="KW-0408">Iron</keyword>
<dbReference type="EMBL" id="FNRM01000005">
    <property type="protein sequence ID" value="SEA71137.1"/>
    <property type="molecule type" value="Genomic_DNA"/>
</dbReference>
<reference evidence="16" key="1">
    <citation type="submission" date="2016-10" db="EMBL/GenBank/DDBJ databases">
        <authorList>
            <person name="de Groot N.N."/>
        </authorList>
    </citation>
    <scope>NUCLEOTIDE SEQUENCE [LARGE SCALE GENOMIC DNA]</scope>
    <source>
        <strain evidence="16">CGMCC 1.3430</strain>
    </source>
</reference>
<keyword evidence="8" id="KW-0406">Ion transport</keyword>
<dbReference type="GO" id="GO:0009279">
    <property type="term" value="C:cell outer membrane"/>
    <property type="evidence" value="ECO:0007669"/>
    <property type="project" value="UniProtKB-SubCell"/>
</dbReference>
<dbReference type="PANTHER" id="PTHR32552:SF89">
    <property type="entry name" value="CATECHOLATE SIDEROPHORE RECEPTOR FIU"/>
    <property type="match status" value="1"/>
</dbReference>
<dbReference type="InterPro" id="IPR036942">
    <property type="entry name" value="Beta-barrel_TonB_sf"/>
</dbReference>
<dbReference type="PANTHER" id="PTHR32552">
    <property type="entry name" value="FERRICHROME IRON RECEPTOR-RELATED"/>
    <property type="match status" value="1"/>
</dbReference>
<evidence type="ECO:0000256" key="3">
    <source>
        <dbReference type="ARBA" id="ARBA00022452"/>
    </source>
</evidence>
<comment type="similarity">
    <text evidence="12">Belongs to the TonB-dependent receptor family.</text>
</comment>
<evidence type="ECO:0000256" key="2">
    <source>
        <dbReference type="ARBA" id="ARBA00022448"/>
    </source>
</evidence>
<evidence type="ECO:0000313" key="17">
    <source>
        <dbReference type="Proteomes" id="UP000198773"/>
    </source>
</evidence>
<evidence type="ECO:0000256" key="7">
    <source>
        <dbReference type="ARBA" id="ARBA00023004"/>
    </source>
</evidence>
<evidence type="ECO:0000256" key="10">
    <source>
        <dbReference type="ARBA" id="ARBA00023136"/>
    </source>
</evidence>
<dbReference type="InterPro" id="IPR000531">
    <property type="entry name" value="Beta-barrel_TonB"/>
</dbReference>
<dbReference type="Pfam" id="PF07715">
    <property type="entry name" value="Plug"/>
    <property type="match status" value="1"/>
</dbReference>
<evidence type="ECO:0000313" key="16">
    <source>
        <dbReference type="EMBL" id="SEA71137.1"/>
    </source>
</evidence>
<keyword evidence="17" id="KW-1185">Reference proteome</keyword>
<dbReference type="AlphaFoldDB" id="A0A1H4DEU0"/>
<protein>
    <submittedName>
        <fullName evidence="16">Outer membrane receptor proteins, mostly Fe transport</fullName>
    </submittedName>
</protein>
<sequence>MKPQLNTRLSALALFVAMPSALALANDSDNTEAPSQIEQIVVTGTASGMSGLRVDASYAITNVSDENISRLAPKSTAELLTAVPGVWAESSGGVAGANVFVRGFPSTGDAPFLSIQLNGAVIYPPSTLSFLENSSIFRLDETIHFMEALRGGSNPVISHGQPGLTTNFLLKEGSDVTEGLVKYTTSSYGTQRLDGVLSGQLADRLYFMAGGYIQRSEGPRKTGFTSEEGHQFTLNLTKELDNGTINLYTRQTDDHGVWHLPVPLNVDGIDNSFTQIGPNNRLARIGYGPDGDTQSFDFGDGRGWKGGITGGSIDLDLSDDWRLVYRFSHISGQANTLGLVPEGGPARLGDLSDINGPVTGAATGTVYGEDTRVQQLGRWVVLKDIDAFTNDLALSHTTDNGVYTLGYFDSRYSVKDWWSIGNQAWHVLAKGGELLQGIDCNDSLQSCSWNYDIDATGDGHTRAFYAAAEYQLNEQWRVDGGIRRENHQITYLVDEGLDGNISKAVDYDESKVAWTAGVNWMWQRNMGIFARVNRGQKMPYFDDFRDNFDAFTNGDKLINEITQYELGYKWAEQNYSLYLTGFMNEAKGELFVARPGAPAEVLTTEAYGVEIDFNYMARNGLALNLNSTLQSTEITNHPDELVLGNRAMRQPRWQARLTPSYGFDIGAMFATVYGTLAAVSDRYADNGNTVTLKGYSKIDLGMQLEISDQLTAQLSIANLTDKAGLTEGDPRNPTAPNGRYIMPRSAEFSISYRF</sequence>
<dbReference type="Gene3D" id="2.170.130.10">
    <property type="entry name" value="TonB-dependent receptor, plug domain"/>
    <property type="match status" value="1"/>
</dbReference>
<accession>A0A1H4DEU0</accession>
<dbReference type="Pfam" id="PF00593">
    <property type="entry name" value="TonB_dep_Rec_b-barrel"/>
    <property type="match status" value="1"/>
</dbReference>
<evidence type="ECO:0000256" key="4">
    <source>
        <dbReference type="ARBA" id="ARBA00022496"/>
    </source>
</evidence>
<keyword evidence="6 13" id="KW-0732">Signal</keyword>
<evidence type="ECO:0000256" key="6">
    <source>
        <dbReference type="ARBA" id="ARBA00022729"/>
    </source>
</evidence>
<feature type="domain" description="TonB-dependent receptor-like beta-barrel" evidence="14">
    <location>
        <begin position="272"/>
        <end position="719"/>
    </location>
</feature>
<feature type="chain" id="PRO_5011564433" evidence="13">
    <location>
        <begin position="26"/>
        <end position="754"/>
    </location>
</feature>
<evidence type="ECO:0000256" key="5">
    <source>
        <dbReference type="ARBA" id="ARBA00022692"/>
    </source>
</evidence>
<keyword evidence="11" id="KW-0998">Cell outer membrane</keyword>
<evidence type="ECO:0000256" key="1">
    <source>
        <dbReference type="ARBA" id="ARBA00004571"/>
    </source>
</evidence>
<dbReference type="RefSeq" id="WP_091343017.1">
    <property type="nucleotide sequence ID" value="NZ_FNRM01000005.1"/>
</dbReference>
<keyword evidence="9 12" id="KW-0798">TonB box</keyword>
<keyword evidence="3" id="KW-1134">Transmembrane beta strand</keyword>
<dbReference type="STRING" id="152573.SAMN04488051_105211"/>
<evidence type="ECO:0000256" key="13">
    <source>
        <dbReference type="SAM" id="SignalP"/>
    </source>
</evidence>
<proteinExistence type="inferred from homology"/>
<feature type="signal peptide" evidence="13">
    <location>
        <begin position="1"/>
        <end position="25"/>
    </location>
</feature>
<evidence type="ECO:0000259" key="14">
    <source>
        <dbReference type="Pfam" id="PF00593"/>
    </source>
</evidence>
<evidence type="ECO:0000256" key="11">
    <source>
        <dbReference type="ARBA" id="ARBA00023237"/>
    </source>
</evidence>
<dbReference type="InterPro" id="IPR037066">
    <property type="entry name" value="Plug_dom_sf"/>
</dbReference>
<dbReference type="GO" id="GO:0015344">
    <property type="term" value="F:siderophore uptake transmembrane transporter activity"/>
    <property type="evidence" value="ECO:0007669"/>
    <property type="project" value="TreeGrafter"/>
</dbReference>
<dbReference type="Gene3D" id="2.40.170.20">
    <property type="entry name" value="TonB-dependent receptor, beta-barrel domain"/>
    <property type="match status" value="1"/>
</dbReference>
<evidence type="ECO:0000256" key="12">
    <source>
        <dbReference type="RuleBase" id="RU003357"/>
    </source>
</evidence>
<evidence type="ECO:0000256" key="9">
    <source>
        <dbReference type="ARBA" id="ARBA00023077"/>
    </source>
</evidence>
<dbReference type="OrthoDB" id="7386960at2"/>
<keyword evidence="5" id="KW-0812">Transmembrane</keyword>
<name>A0A1H4DEU0_ALKAM</name>
<dbReference type="InterPro" id="IPR039426">
    <property type="entry name" value="TonB-dep_rcpt-like"/>
</dbReference>
<comment type="subcellular location">
    <subcellularLocation>
        <location evidence="1">Cell outer membrane</location>
        <topology evidence="1">Multi-pass membrane protein</topology>
    </subcellularLocation>
</comment>
<dbReference type="SUPFAM" id="SSF56935">
    <property type="entry name" value="Porins"/>
    <property type="match status" value="1"/>
</dbReference>
<keyword evidence="16" id="KW-0675">Receptor</keyword>
<organism evidence="16 17">
    <name type="scientific">Alkalimonas amylolytica</name>
    <dbReference type="NCBI Taxonomy" id="152573"/>
    <lineage>
        <taxon>Bacteria</taxon>
        <taxon>Pseudomonadati</taxon>
        <taxon>Pseudomonadota</taxon>
        <taxon>Gammaproteobacteria</taxon>
        <taxon>Alkalimonas</taxon>
    </lineage>
</organism>
<keyword evidence="2" id="KW-0813">Transport</keyword>
<dbReference type="Proteomes" id="UP000198773">
    <property type="component" value="Unassembled WGS sequence"/>
</dbReference>
<evidence type="ECO:0000259" key="15">
    <source>
        <dbReference type="Pfam" id="PF07715"/>
    </source>
</evidence>
<keyword evidence="10 12" id="KW-0472">Membrane</keyword>
<evidence type="ECO:0000256" key="8">
    <source>
        <dbReference type="ARBA" id="ARBA00023065"/>
    </source>
</evidence>
<dbReference type="InterPro" id="IPR012910">
    <property type="entry name" value="Plug_dom"/>
</dbReference>
<feature type="domain" description="TonB-dependent receptor plug" evidence="15">
    <location>
        <begin position="55"/>
        <end position="157"/>
    </location>
</feature>
<gene>
    <name evidence="16" type="ORF">SAMN04488051_105211</name>
</gene>